<gene>
    <name evidence="2" type="ORF">HZB08_02010</name>
</gene>
<name>A0A9D6UKG9_UNCSA</name>
<protein>
    <submittedName>
        <fullName evidence="2">DUF2344 domain-containing protein</fullName>
    </submittedName>
</protein>
<dbReference type="InterPro" id="IPR018768">
    <property type="entry name" value="DUF2344"/>
</dbReference>
<feature type="domain" description="DUF2344" evidence="1">
    <location>
        <begin position="1"/>
        <end position="45"/>
    </location>
</feature>
<dbReference type="AlphaFoldDB" id="A0A9D6UKG9"/>
<dbReference type="Proteomes" id="UP000808761">
    <property type="component" value="Unassembled WGS sequence"/>
</dbReference>
<evidence type="ECO:0000313" key="3">
    <source>
        <dbReference type="Proteomes" id="UP000808761"/>
    </source>
</evidence>
<dbReference type="EMBL" id="JACRKR010000099">
    <property type="protein sequence ID" value="MBI5078777.1"/>
    <property type="molecule type" value="Genomic_DNA"/>
</dbReference>
<proteinExistence type="predicted"/>
<comment type="caution">
    <text evidence="2">The sequence shown here is derived from an EMBL/GenBank/DDBJ whole genome shotgun (WGS) entry which is preliminary data.</text>
</comment>
<organism evidence="2 3">
    <name type="scientific">Candidatus Saganbacteria bacterium</name>
    <dbReference type="NCBI Taxonomy" id="2575572"/>
    <lineage>
        <taxon>Bacteria</taxon>
        <taxon>Bacillati</taxon>
        <taxon>Saganbacteria</taxon>
    </lineage>
</organism>
<sequence>NALKVGAVSQEEFAELQLEGWVKPLEIKERLNRVLPKGLEIIAANLV</sequence>
<feature type="non-terminal residue" evidence="2">
    <location>
        <position position="1"/>
    </location>
</feature>
<evidence type="ECO:0000259" key="1">
    <source>
        <dbReference type="Pfam" id="PF10105"/>
    </source>
</evidence>
<evidence type="ECO:0000313" key="2">
    <source>
        <dbReference type="EMBL" id="MBI5078777.1"/>
    </source>
</evidence>
<reference evidence="2" key="1">
    <citation type="submission" date="2020-07" db="EMBL/GenBank/DDBJ databases">
        <title>Huge and variable diversity of episymbiotic CPR bacteria and DPANN archaea in groundwater ecosystems.</title>
        <authorList>
            <person name="He C.Y."/>
            <person name="Keren R."/>
            <person name="Whittaker M."/>
            <person name="Farag I.F."/>
            <person name="Doudna J."/>
            <person name="Cate J.H.D."/>
            <person name="Banfield J.F."/>
        </authorList>
    </citation>
    <scope>NUCLEOTIDE SEQUENCE</scope>
    <source>
        <strain evidence="2">NC_groundwater_1860_Pr3_B-0.1um_51_7</strain>
    </source>
</reference>
<accession>A0A9D6UKG9</accession>
<dbReference type="Pfam" id="PF10105">
    <property type="entry name" value="DUF2344"/>
    <property type="match status" value="1"/>
</dbReference>